<dbReference type="AlphaFoldDB" id="A0A1B7MXE5"/>
<dbReference type="GO" id="GO:0071014">
    <property type="term" value="C:post-mRNA release spliceosomal complex"/>
    <property type="evidence" value="ECO:0007669"/>
    <property type="project" value="TreeGrafter"/>
</dbReference>
<dbReference type="GO" id="GO:0000974">
    <property type="term" value="C:Prp19 complex"/>
    <property type="evidence" value="ECO:0007669"/>
    <property type="project" value="TreeGrafter"/>
</dbReference>
<dbReference type="Gene3D" id="1.25.40.10">
    <property type="entry name" value="Tetratricopeptide repeat domain"/>
    <property type="match status" value="3"/>
</dbReference>
<evidence type="ECO:0000256" key="3">
    <source>
        <dbReference type="ARBA" id="ARBA00011524"/>
    </source>
</evidence>
<sequence length="993" mass="112991">MPSVAEKSTSVNSLASQFPVTLPIPTPTTNSTLLSIKDVQREEDLLRNPSSFRAWWTAIHTTKESFNAQLKAERRENLPDETTKLLGPLVTPLARHSLQCLTYLYEAAIVQFPGSFKLWKSYLQMRMSYVLGRQIMKKRAGGRKKLPEMKDALEDEKEDLESWEDGLDGVVGWEEWRSLVATYERALMWLPKLPRLWIMYTSLFFHPMCPSVISHTHARRTFDRALRTLPPSLHSRIWVRYLLWAETKGGSTTVTVYRRYLAVDPTVTEHYTSILLSPTDSVPRPLEAAKLLLSLARKASRGEYVSPEGKSPYQILGDFLDIVEQFSDDVGLDVDATIESNEANAKADAEALEKDGQQTSAEGQLIRRDGPPGVDGKPTPAYDEDEDPLSPRKINIERIVHKDGLEVYKDQAGRLWTGLATYWIKRGEFDRAKSTFEAGIATVLTIRDFTQIFDAYAEFCESLINAMMESLENPDEDDEDDDVKETERELDVRMKEFEALMDRRPFLVNDVLLRRNSNDVQEWEKRVALWGEDDEKVAETYTKALETINPRKATANLHRLYVNFAKFYEEGGASGSAEPDLDSARKILEKATKVNFKAVEDLADIWCEWSEMELRHENYDEAVRVMQRAAAIPKNTKISYHDHSLPVQARLFKSLKLWSFYVDLEESIGTVESTKAVYDKIMDLKIANAQVIVNYAGFLEENQYWEDSFKVYERGTEVFTFPISFEIWNIYLSKFVKRYGGSKLERARDLFEQALEKCPPKSCKPLFLMYGHLEEDYGLAKRAMAIYERATQVVADDDKFEMYTIYIAKATANYGLPATRPIFERALEVLPDKQTAEMCLRFAALERKLGEIDRARAIYAHASQFCDPRVNPKFWQEWNSFEIETGSEDTFREMLRIKRSVQAQFNTEASYLAAQTLSAKQNGTSEQPSAAVAADPMAAAEQQAGGAKGLAFVAAKKTALPRADGDQASSVPALAQQQVDNAEEIHISDEEDL</sequence>
<reference evidence="16 17" key="1">
    <citation type="submission" date="2016-06" db="EMBL/GenBank/DDBJ databases">
        <title>Comparative genomics of the ectomycorrhizal sister species Rhizopogon vinicolor and Rhizopogon vesiculosus (Basidiomycota: Boletales) reveals a divergence of the mating type B locus.</title>
        <authorList>
            <consortium name="DOE Joint Genome Institute"/>
            <person name="Mujic A.B."/>
            <person name="Kuo A."/>
            <person name="Tritt A."/>
            <person name="Lipzen A."/>
            <person name="Chen C."/>
            <person name="Johnson J."/>
            <person name="Sharma A."/>
            <person name="Barry K."/>
            <person name="Grigoriev I.V."/>
            <person name="Spatafora J.W."/>
        </authorList>
    </citation>
    <scope>NUCLEOTIDE SEQUENCE [LARGE SCALE GENOMIC DNA]</scope>
    <source>
        <strain evidence="16 17">AM-OR11-026</strain>
    </source>
</reference>
<dbReference type="GO" id="GO:0000349">
    <property type="term" value="P:generation of catalytic spliceosome for first transesterification step"/>
    <property type="evidence" value="ECO:0007669"/>
    <property type="project" value="TreeGrafter"/>
</dbReference>
<evidence type="ECO:0000259" key="14">
    <source>
        <dbReference type="Pfam" id="PF23231"/>
    </source>
</evidence>
<feature type="domain" description="Pre-mRNA-splicing factor Syf1-like N-terminal HAT-repeats" evidence="15">
    <location>
        <begin position="174"/>
        <end position="265"/>
    </location>
</feature>
<dbReference type="InterPro" id="IPR055433">
    <property type="entry name" value="HAT_Syf1-like_N"/>
</dbReference>
<dbReference type="SMART" id="SM00386">
    <property type="entry name" value="HAT"/>
    <property type="match status" value="14"/>
</dbReference>
<dbReference type="Pfam" id="PF23220">
    <property type="entry name" value="HAT_Syf1_M"/>
    <property type="match status" value="1"/>
</dbReference>
<dbReference type="FunCoup" id="A0A1B7MXE5">
    <property type="interactions" value="781"/>
</dbReference>
<accession>A0A1B7MXE5</accession>
<keyword evidence="7" id="KW-0508">mRNA splicing</keyword>
<evidence type="ECO:0000259" key="13">
    <source>
        <dbReference type="Pfam" id="PF23220"/>
    </source>
</evidence>
<evidence type="ECO:0000256" key="11">
    <source>
        <dbReference type="ARBA" id="ARBA00067212"/>
    </source>
</evidence>
<dbReference type="STRING" id="1314800.A0A1B7MXE5"/>
<protein>
    <recommendedName>
        <fullName evidence="10">Pre-mRNA-splicing factor SYF1</fullName>
    </recommendedName>
    <alternativeName>
        <fullName evidence="11">Pre-mRNA-splicing factor syf1</fullName>
    </alternativeName>
</protein>
<dbReference type="EMBL" id="KV448363">
    <property type="protein sequence ID" value="OAX37257.1"/>
    <property type="molecule type" value="Genomic_DNA"/>
</dbReference>
<gene>
    <name evidence="16" type="ORF">K503DRAFT_866990</name>
</gene>
<name>A0A1B7MXE5_9AGAM</name>
<evidence type="ECO:0000256" key="8">
    <source>
        <dbReference type="ARBA" id="ARBA00023242"/>
    </source>
</evidence>
<feature type="compositionally biased region" description="Basic and acidic residues" evidence="12">
    <location>
        <begin position="983"/>
        <end position="993"/>
    </location>
</feature>
<dbReference type="InterPro" id="IPR011990">
    <property type="entry name" value="TPR-like_helical_dom_sf"/>
</dbReference>
<dbReference type="FunFam" id="1.25.40.10:FF:000038">
    <property type="entry name" value="Putative pre-mRNA-splicing factor SYF1"/>
    <property type="match status" value="1"/>
</dbReference>
<feature type="compositionally biased region" description="Polar residues" evidence="12">
    <location>
        <begin position="967"/>
        <end position="980"/>
    </location>
</feature>
<keyword evidence="8" id="KW-0539">Nucleus</keyword>
<evidence type="ECO:0000256" key="2">
    <source>
        <dbReference type="ARBA" id="ARBA00008644"/>
    </source>
</evidence>
<dbReference type="Pfam" id="PF23233">
    <property type="entry name" value="HAT_Syf1_CNRKL1_N"/>
    <property type="match status" value="1"/>
</dbReference>
<feature type="domain" description="Pre-mRNA-splicing factor SYF1 central HAT repeats" evidence="13">
    <location>
        <begin position="392"/>
        <end position="548"/>
    </location>
</feature>
<proteinExistence type="inferred from homology"/>
<dbReference type="PANTHER" id="PTHR11246:SF5">
    <property type="entry name" value="PRE-MRNA-SPLICING FACTOR SYF1"/>
    <property type="match status" value="1"/>
</dbReference>
<organism evidence="16 17">
    <name type="scientific">Rhizopogon vinicolor AM-OR11-026</name>
    <dbReference type="NCBI Taxonomy" id="1314800"/>
    <lineage>
        <taxon>Eukaryota</taxon>
        <taxon>Fungi</taxon>
        <taxon>Dikarya</taxon>
        <taxon>Basidiomycota</taxon>
        <taxon>Agaricomycotina</taxon>
        <taxon>Agaricomycetes</taxon>
        <taxon>Agaricomycetidae</taxon>
        <taxon>Boletales</taxon>
        <taxon>Suillineae</taxon>
        <taxon>Rhizopogonaceae</taxon>
        <taxon>Rhizopogon</taxon>
    </lineage>
</organism>
<dbReference type="InterPro" id="IPR045075">
    <property type="entry name" value="Syf1-like"/>
</dbReference>
<dbReference type="FunFam" id="1.25.40.10:FF:000023">
    <property type="entry name" value="Pre-mRNA-splicing factor SYF1"/>
    <property type="match status" value="1"/>
</dbReference>
<feature type="domain" description="Pre-mRNA-splicing factor Syf1/CRNKL1-like C-terminal HAT-repeats" evidence="14">
    <location>
        <begin position="550"/>
        <end position="943"/>
    </location>
</feature>
<evidence type="ECO:0000313" key="17">
    <source>
        <dbReference type="Proteomes" id="UP000092154"/>
    </source>
</evidence>
<dbReference type="InterPro" id="IPR055430">
    <property type="entry name" value="HAT_Syf1_CNRKL1_C"/>
</dbReference>
<comment type="subunit">
    <text evidence="3">Associated with the spliceosome.</text>
</comment>
<evidence type="ECO:0000259" key="15">
    <source>
        <dbReference type="Pfam" id="PF23233"/>
    </source>
</evidence>
<dbReference type="SUPFAM" id="SSF48452">
    <property type="entry name" value="TPR-like"/>
    <property type="match status" value="3"/>
</dbReference>
<feature type="region of interest" description="Disordered" evidence="12">
    <location>
        <begin position="347"/>
        <end position="389"/>
    </location>
</feature>
<dbReference type="FunFam" id="1.25.40.10:FF:000137">
    <property type="entry name" value="Pre-mRNA-splicing factor syf1"/>
    <property type="match status" value="1"/>
</dbReference>
<keyword evidence="17" id="KW-1185">Reference proteome</keyword>
<comment type="function">
    <text evidence="9">Involved in pre-mRNA splicing and cell cycle progression.</text>
</comment>
<evidence type="ECO:0000313" key="16">
    <source>
        <dbReference type="EMBL" id="OAX37257.1"/>
    </source>
</evidence>
<evidence type="ECO:0000256" key="1">
    <source>
        <dbReference type="ARBA" id="ARBA00004123"/>
    </source>
</evidence>
<comment type="subcellular location">
    <subcellularLocation>
        <location evidence="1">Nucleus</location>
    </subcellularLocation>
</comment>
<feature type="compositionally biased region" description="Basic and acidic residues" evidence="12">
    <location>
        <begin position="347"/>
        <end position="356"/>
    </location>
</feature>
<keyword evidence="4" id="KW-0507">mRNA processing</keyword>
<keyword evidence="5" id="KW-0747">Spliceosome</keyword>
<dbReference type="GO" id="GO:0071007">
    <property type="term" value="C:U2-type catalytic step 2 spliceosome"/>
    <property type="evidence" value="ECO:0007669"/>
    <property type="project" value="TreeGrafter"/>
</dbReference>
<dbReference type="InterPro" id="IPR056350">
    <property type="entry name" value="HAT_Syf1_central"/>
</dbReference>
<dbReference type="InParanoid" id="A0A1B7MXE5"/>
<comment type="similarity">
    <text evidence="2">Belongs to the crooked-neck family.</text>
</comment>
<evidence type="ECO:0000256" key="7">
    <source>
        <dbReference type="ARBA" id="ARBA00023187"/>
    </source>
</evidence>
<keyword evidence="6" id="KW-0677">Repeat</keyword>
<evidence type="ECO:0000256" key="10">
    <source>
        <dbReference type="ARBA" id="ARBA00039472"/>
    </source>
</evidence>
<evidence type="ECO:0000256" key="5">
    <source>
        <dbReference type="ARBA" id="ARBA00022728"/>
    </source>
</evidence>
<evidence type="ECO:0000256" key="9">
    <source>
        <dbReference type="ARBA" id="ARBA00037272"/>
    </source>
</evidence>
<dbReference type="PANTHER" id="PTHR11246">
    <property type="entry name" value="PRE-MRNA SPLICING FACTOR"/>
    <property type="match status" value="1"/>
</dbReference>
<feature type="region of interest" description="Disordered" evidence="12">
    <location>
        <begin position="961"/>
        <end position="993"/>
    </location>
</feature>
<dbReference type="InterPro" id="IPR003107">
    <property type="entry name" value="HAT"/>
</dbReference>
<dbReference type="OrthoDB" id="10067343at2759"/>
<evidence type="ECO:0000256" key="4">
    <source>
        <dbReference type="ARBA" id="ARBA00022664"/>
    </source>
</evidence>
<evidence type="ECO:0000256" key="12">
    <source>
        <dbReference type="SAM" id="MobiDB-lite"/>
    </source>
</evidence>
<dbReference type="Pfam" id="PF23231">
    <property type="entry name" value="HAT_Syf1_CNRKL1_C"/>
    <property type="match status" value="1"/>
</dbReference>
<dbReference type="Proteomes" id="UP000092154">
    <property type="component" value="Unassembled WGS sequence"/>
</dbReference>
<evidence type="ECO:0000256" key="6">
    <source>
        <dbReference type="ARBA" id="ARBA00022737"/>
    </source>
</evidence>